<dbReference type="EMBL" id="BLKT01000003">
    <property type="protein sequence ID" value="GFG58745.1"/>
    <property type="molecule type" value="Genomic_DNA"/>
</dbReference>
<dbReference type="PRINTS" id="PR00069">
    <property type="entry name" value="ALDKETRDTASE"/>
</dbReference>
<dbReference type="AlphaFoldDB" id="A0A7I9WLY9"/>
<accession>A0A7I9WLY9</accession>
<dbReference type="SUPFAM" id="SSF51430">
    <property type="entry name" value="NAD(P)-linked oxidoreductase"/>
    <property type="match status" value="1"/>
</dbReference>
<evidence type="ECO:0000313" key="4">
    <source>
        <dbReference type="Proteomes" id="UP000465241"/>
    </source>
</evidence>
<name>A0A7I9WLY9_9MYCO</name>
<gene>
    <name evidence="3" type="ORF">MMUR_28810</name>
</gene>
<organism evidence="3 4">
    <name type="scientific">Mycolicibacterium murale</name>
    <dbReference type="NCBI Taxonomy" id="182220"/>
    <lineage>
        <taxon>Bacteria</taxon>
        <taxon>Bacillati</taxon>
        <taxon>Actinomycetota</taxon>
        <taxon>Actinomycetes</taxon>
        <taxon>Mycobacteriales</taxon>
        <taxon>Mycobacteriaceae</taxon>
        <taxon>Mycolicibacterium</taxon>
    </lineage>
</organism>
<feature type="domain" description="NADP-dependent oxidoreductase" evidence="2">
    <location>
        <begin position="11"/>
        <end position="302"/>
    </location>
</feature>
<dbReference type="GO" id="GO:0016491">
    <property type="term" value="F:oxidoreductase activity"/>
    <property type="evidence" value="ECO:0007669"/>
    <property type="project" value="UniProtKB-KW"/>
</dbReference>
<dbReference type="InterPro" id="IPR050523">
    <property type="entry name" value="AKR_Detox_Biosynth"/>
</dbReference>
<dbReference type="Gene3D" id="3.20.20.100">
    <property type="entry name" value="NADP-dependent oxidoreductase domain"/>
    <property type="match status" value="1"/>
</dbReference>
<evidence type="ECO:0000256" key="1">
    <source>
        <dbReference type="ARBA" id="ARBA00023002"/>
    </source>
</evidence>
<reference evidence="3 4" key="1">
    <citation type="journal article" date="2019" name="Emerg. Microbes Infect.">
        <title>Comprehensive subspecies identification of 175 nontuberculous mycobacteria species based on 7547 genomic profiles.</title>
        <authorList>
            <person name="Matsumoto Y."/>
            <person name="Kinjo T."/>
            <person name="Motooka D."/>
            <person name="Nabeya D."/>
            <person name="Jung N."/>
            <person name="Uechi K."/>
            <person name="Horii T."/>
            <person name="Iida T."/>
            <person name="Fujita J."/>
            <person name="Nakamura S."/>
        </authorList>
    </citation>
    <scope>NUCLEOTIDE SEQUENCE [LARGE SCALE GENOMIC DNA]</scope>
    <source>
        <strain evidence="3 4">JCM 13392</strain>
    </source>
</reference>
<sequence length="304" mass="32774">MTNAGPQMSVLGLGCNNFGSRLDLDQSREVVHAALEAGVRHFDTADVYGGGASEEFLGHALQSVNDDVVVATKFGIIRGQETGGGRPAYVRSACEASLSRLRRDHIDVFYFHKPDPGTSLDDTIGALDDLVAQGKIRQFAWSNQPAWQLVDNWHRNRAAGRRQLAMVQLGWNLLDTSAETELIPACRHLHTPMVVFSPLASGLLTGKYPQNGVYPEGSRLRTMPQFSDVATTENLRRASEFAKIAADHGLRPAALALSWLAGRPGVQSVLTGATSAGQIRANAADVAHRLDAVTLADIDAIRIS</sequence>
<evidence type="ECO:0000313" key="3">
    <source>
        <dbReference type="EMBL" id="GFG58745.1"/>
    </source>
</evidence>
<dbReference type="GO" id="GO:0005829">
    <property type="term" value="C:cytosol"/>
    <property type="evidence" value="ECO:0007669"/>
    <property type="project" value="TreeGrafter"/>
</dbReference>
<proteinExistence type="predicted"/>
<dbReference type="PANTHER" id="PTHR43364:SF4">
    <property type="entry name" value="NAD(P)-LINKED OXIDOREDUCTASE SUPERFAMILY PROTEIN"/>
    <property type="match status" value="1"/>
</dbReference>
<keyword evidence="1" id="KW-0560">Oxidoreductase</keyword>
<comment type="caution">
    <text evidence="3">The sequence shown here is derived from an EMBL/GenBank/DDBJ whole genome shotgun (WGS) entry which is preliminary data.</text>
</comment>
<protein>
    <submittedName>
        <fullName evidence="3">Oxidoreductase</fullName>
    </submittedName>
</protein>
<evidence type="ECO:0000259" key="2">
    <source>
        <dbReference type="Pfam" id="PF00248"/>
    </source>
</evidence>
<dbReference type="Proteomes" id="UP000465241">
    <property type="component" value="Unassembled WGS sequence"/>
</dbReference>
<dbReference type="InterPro" id="IPR020471">
    <property type="entry name" value="AKR"/>
</dbReference>
<keyword evidence="4" id="KW-1185">Reference proteome</keyword>
<dbReference type="Pfam" id="PF00248">
    <property type="entry name" value="Aldo_ket_red"/>
    <property type="match status" value="1"/>
</dbReference>
<dbReference type="InterPro" id="IPR036812">
    <property type="entry name" value="NAD(P)_OxRdtase_dom_sf"/>
</dbReference>
<dbReference type="InterPro" id="IPR023210">
    <property type="entry name" value="NADP_OxRdtase_dom"/>
</dbReference>
<dbReference type="PANTHER" id="PTHR43364">
    <property type="entry name" value="NADH-SPECIFIC METHYLGLYOXAL REDUCTASE-RELATED"/>
    <property type="match status" value="1"/>
</dbReference>